<comment type="caution">
    <text evidence="1">The sequence shown here is derived from an EMBL/GenBank/DDBJ whole genome shotgun (WGS) entry which is preliminary data.</text>
</comment>
<sequence length="123" mass="13811">MSDAAFIFYAAECRDFCVFLLPEHWLADRKSIHCGDFGGRGMQHEKKTVFILPSAKNLSWQACVKHIRKRQDLFAKISLKPHNSGLVEKLYEAGKTKKTAANAMSDNDLLELALKDAISQDGL</sequence>
<evidence type="ECO:0000313" key="1">
    <source>
        <dbReference type="EMBL" id="KAK3273344.1"/>
    </source>
</evidence>
<name>A0AAE0G837_9CHLO</name>
<dbReference type="AlphaFoldDB" id="A0AAE0G837"/>
<keyword evidence="2" id="KW-1185">Reference proteome</keyword>
<proteinExistence type="predicted"/>
<evidence type="ECO:0000313" key="2">
    <source>
        <dbReference type="Proteomes" id="UP001190700"/>
    </source>
</evidence>
<dbReference type="EMBL" id="LGRX02008515">
    <property type="protein sequence ID" value="KAK3273344.1"/>
    <property type="molecule type" value="Genomic_DNA"/>
</dbReference>
<organism evidence="1 2">
    <name type="scientific">Cymbomonas tetramitiformis</name>
    <dbReference type="NCBI Taxonomy" id="36881"/>
    <lineage>
        <taxon>Eukaryota</taxon>
        <taxon>Viridiplantae</taxon>
        <taxon>Chlorophyta</taxon>
        <taxon>Pyramimonadophyceae</taxon>
        <taxon>Pyramimonadales</taxon>
        <taxon>Pyramimonadaceae</taxon>
        <taxon>Cymbomonas</taxon>
    </lineage>
</organism>
<gene>
    <name evidence="1" type="ORF">CYMTET_18410</name>
</gene>
<reference evidence="1 2" key="1">
    <citation type="journal article" date="2015" name="Genome Biol. Evol.">
        <title>Comparative Genomics of a Bacterivorous Green Alga Reveals Evolutionary Causalities and Consequences of Phago-Mixotrophic Mode of Nutrition.</title>
        <authorList>
            <person name="Burns J.A."/>
            <person name="Paasch A."/>
            <person name="Narechania A."/>
            <person name="Kim E."/>
        </authorList>
    </citation>
    <scope>NUCLEOTIDE SEQUENCE [LARGE SCALE GENOMIC DNA]</scope>
    <source>
        <strain evidence="1 2">PLY_AMNH</strain>
    </source>
</reference>
<protein>
    <submittedName>
        <fullName evidence="1">Uncharacterized protein</fullName>
    </submittedName>
</protein>
<dbReference type="Proteomes" id="UP001190700">
    <property type="component" value="Unassembled WGS sequence"/>
</dbReference>
<accession>A0AAE0G837</accession>